<dbReference type="AlphaFoldDB" id="A0A7C1BJQ8"/>
<keyword evidence="2" id="KW-0479">Metal-binding</keyword>
<dbReference type="Proteomes" id="UP000885931">
    <property type="component" value="Unassembled WGS sequence"/>
</dbReference>
<accession>A0A7C1BJQ8</accession>
<feature type="binding site" evidence="2">
    <location>
        <position position="31"/>
    </location>
    <ligand>
        <name>substrate</name>
    </ligand>
</feature>
<feature type="binding site" evidence="2">
    <location>
        <position position="67"/>
    </location>
    <ligand>
        <name>substrate</name>
    </ligand>
</feature>
<name>A0A7C1BJQ8_UNCW3</name>
<feature type="binding site" evidence="2">
    <location>
        <position position="23"/>
    </location>
    <ligand>
        <name>substrate</name>
    </ligand>
</feature>
<evidence type="ECO:0000256" key="2">
    <source>
        <dbReference type="HAMAP-Rule" id="MF_01139"/>
    </source>
</evidence>
<keyword evidence="2" id="KW-0460">Magnesium</keyword>
<comment type="subunit">
    <text evidence="2">Homodimer.</text>
</comment>
<feature type="binding site" evidence="2">
    <location>
        <position position="205"/>
    </location>
    <ligand>
        <name>Mg(2+)</name>
        <dbReference type="ChEBI" id="CHEBI:18420"/>
    </ligand>
</feature>
<keyword evidence="1 2" id="KW-0808">Transferase</keyword>
<dbReference type="FunFam" id="3.40.1180.10:FF:000001">
    <property type="entry name" value="(2E,6E)-farnesyl-diphosphate-specific ditrans,polycis-undecaprenyl-diphosphate synthase"/>
    <property type="match status" value="1"/>
</dbReference>
<feature type="binding site" evidence="2">
    <location>
        <position position="35"/>
    </location>
    <ligand>
        <name>substrate</name>
    </ligand>
</feature>
<dbReference type="GO" id="GO:0045547">
    <property type="term" value="F:ditrans,polycis-polyprenyl diphosphate synthase [(2E,6E)-farnesyl diphosphate specific] activity"/>
    <property type="evidence" value="ECO:0007669"/>
    <property type="project" value="TreeGrafter"/>
</dbReference>
<dbReference type="InterPro" id="IPR036424">
    <property type="entry name" value="UPP_synth-like_sf"/>
</dbReference>
<feature type="binding site" evidence="2">
    <location>
        <begin position="63"/>
        <end position="65"/>
    </location>
    <ligand>
        <name>substrate</name>
    </ligand>
</feature>
<comment type="function">
    <text evidence="2">Catalyzes the condensation of isopentenyl diphosphate (IPP) with allylic pyrophosphates generating different type of terpenoids.</text>
</comment>
<feature type="active site" evidence="2">
    <location>
        <position position="18"/>
    </location>
</feature>
<dbReference type="GO" id="GO:0000287">
    <property type="term" value="F:magnesium ion binding"/>
    <property type="evidence" value="ECO:0007669"/>
    <property type="project" value="UniProtKB-UniRule"/>
</dbReference>
<comment type="similarity">
    <text evidence="2">Belongs to the UPP synthase family.</text>
</comment>
<dbReference type="InterPro" id="IPR018520">
    <property type="entry name" value="UPP_synth-like_CS"/>
</dbReference>
<dbReference type="HAMAP" id="MF_01139">
    <property type="entry name" value="ISPT"/>
    <property type="match status" value="1"/>
</dbReference>
<dbReference type="Pfam" id="PF01255">
    <property type="entry name" value="Prenyltransf"/>
    <property type="match status" value="1"/>
</dbReference>
<proteinExistence type="inferred from homology"/>
<feature type="binding site" evidence="2">
    <location>
        <begin position="192"/>
        <end position="194"/>
    </location>
    <ligand>
        <name>substrate</name>
    </ligand>
</feature>
<organism evidence="3">
    <name type="scientific">candidate division WOR-3 bacterium</name>
    <dbReference type="NCBI Taxonomy" id="2052148"/>
    <lineage>
        <taxon>Bacteria</taxon>
        <taxon>Bacteria division WOR-3</taxon>
    </lineage>
</organism>
<dbReference type="EC" id="2.5.1.-" evidence="2"/>
<dbReference type="Gene3D" id="3.40.1180.10">
    <property type="entry name" value="Decaprenyl diphosphate synthase-like"/>
    <property type="match status" value="1"/>
</dbReference>
<protein>
    <recommendedName>
        <fullName evidence="2">Isoprenyl transferase</fullName>
        <ecNumber evidence="2">2.5.1.-</ecNumber>
    </recommendedName>
</protein>
<dbReference type="SUPFAM" id="SSF64005">
    <property type="entry name" value="Undecaprenyl diphosphate synthase"/>
    <property type="match status" value="1"/>
</dbReference>
<dbReference type="EMBL" id="DRBW01000213">
    <property type="protein sequence ID" value="HDM90693.1"/>
    <property type="molecule type" value="Genomic_DNA"/>
</dbReference>
<dbReference type="GO" id="GO:0016094">
    <property type="term" value="P:polyprenol biosynthetic process"/>
    <property type="evidence" value="ECO:0007669"/>
    <property type="project" value="TreeGrafter"/>
</dbReference>
<dbReference type="CDD" id="cd00475">
    <property type="entry name" value="Cis_IPPS"/>
    <property type="match status" value="1"/>
</dbReference>
<reference evidence="3" key="1">
    <citation type="journal article" date="2020" name="mSystems">
        <title>Genome- and Community-Level Interaction Insights into Carbon Utilization and Element Cycling Functions of Hydrothermarchaeota in Hydrothermal Sediment.</title>
        <authorList>
            <person name="Zhou Z."/>
            <person name="Liu Y."/>
            <person name="Xu W."/>
            <person name="Pan J."/>
            <person name="Luo Z.H."/>
            <person name="Li M."/>
        </authorList>
    </citation>
    <scope>NUCLEOTIDE SEQUENCE [LARGE SCALE GENOMIC DNA]</scope>
    <source>
        <strain evidence="3">HyVt-237</strain>
    </source>
</reference>
<gene>
    <name evidence="3" type="ORF">ENG67_05780</name>
</gene>
<feature type="binding site" evidence="2">
    <location>
        <position position="18"/>
    </location>
    <ligand>
        <name>Mg(2+)</name>
        <dbReference type="ChEBI" id="CHEBI:18420"/>
    </ligand>
</feature>
<feature type="binding site" evidence="2">
    <location>
        <position position="186"/>
    </location>
    <ligand>
        <name>substrate</name>
    </ligand>
</feature>
<evidence type="ECO:0000313" key="3">
    <source>
        <dbReference type="EMBL" id="HDM90693.1"/>
    </source>
</evidence>
<feature type="active site" description="Proton acceptor" evidence="2">
    <location>
        <position position="66"/>
    </location>
</feature>
<feature type="binding site" evidence="2">
    <location>
        <position position="69"/>
    </location>
    <ligand>
        <name>substrate</name>
    </ligand>
</feature>
<dbReference type="NCBIfam" id="NF011405">
    <property type="entry name" value="PRK14830.1"/>
    <property type="match status" value="1"/>
</dbReference>
<dbReference type="InterPro" id="IPR001441">
    <property type="entry name" value="UPP_synth-like"/>
</dbReference>
<dbReference type="PROSITE" id="PS01066">
    <property type="entry name" value="UPP_SYNTHASE"/>
    <property type="match status" value="1"/>
</dbReference>
<evidence type="ECO:0000256" key="1">
    <source>
        <dbReference type="ARBA" id="ARBA00022679"/>
    </source>
</evidence>
<comment type="caution">
    <text evidence="3">The sequence shown here is derived from an EMBL/GenBank/DDBJ whole genome shotgun (WGS) entry which is preliminary data.</text>
</comment>
<comment type="cofactor">
    <cofactor evidence="2">
        <name>Mg(2+)</name>
        <dbReference type="ChEBI" id="CHEBI:18420"/>
    </cofactor>
    <text evidence="2">Binds 2 magnesium ions per subunit.</text>
</comment>
<feature type="binding site" evidence="2">
    <location>
        <begin position="19"/>
        <end position="22"/>
    </location>
    <ligand>
        <name>substrate</name>
    </ligand>
</feature>
<sequence length="239" mass="28043">MQDFSQLKIPRHIAIIMDGNGRWARKRGLPRIVGHKTGVESVREVIRVASELGVEYLTLYTFSKENWKRPKEEVMGLMNLLKRLLRMEVEELNRNNVRIKAIGRLQDLPDEVLKELERARRLTENNDGLKLYLAISYGGRAEIVDAFKKALKKWEEGKLTPDSIDEESFREFLYDPELPDPDLLIRTSGEMRVSNFMLWQIAYSEIYVTPTLWPDFRREELLKAIEDYSKRERRFGGIG</sequence>
<dbReference type="NCBIfam" id="TIGR00055">
    <property type="entry name" value="uppS"/>
    <property type="match status" value="1"/>
</dbReference>
<dbReference type="PANTHER" id="PTHR10291">
    <property type="entry name" value="DEHYDRODOLICHYL DIPHOSPHATE SYNTHASE FAMILY MEMBER"/>
    <property type="match status" value="1"/>
</dbReference>
<dbReference type="PANTHER" id="PTHR10291:SF0">
    <property type="entry name" value="DEHYDRODOLICHYL DIPHOSPHATE SYNTHASE 2"/>
    <property type="match status" value="1"/>
</dbReference>